<keyword evidence="7" id="KW-0406">Ion transport</keyword>
<organism evidence="10 11">
    <name type="scientific">Cinchona calisaya</name>
    <dbReference type="NCBI Taxonomy" id="153742"/>
    <lineage>
        <taxon>Eukaryota</taxon>
        <taxon>Viridiplantae</taxon>
        <taxon>Streptophyta</taxon>
        <taxon>Embryophyta</taxon>
        <taxon>Tracheophyta</taxon>
        <taxon>Spermatophyta</taxon>
        <taxon>Magnoliopsida</taxon>
        <taxon>eudicotyledons</taxon>
        <taxon>Gunneridae</taxon>
        <taxon>Pentapetalae</taxon>
        <taxon>asterids</taxon>
        <taxon>lamiids</taxon>
        <taxon>Gentianales</taxon>
        <taxon>Rubiaceae</taxon>
        <taxon>Cinchonoideae</taxon>
        <taxon>Cinchoneae</taxon>
        <taxon>Cinchona</taxon>
    </lineage>
</organism>
<gene>
    <name evidence="10" type="ORF">ACH5RR_024243</name>
</gene>
<feature type="domain" description="ATPase F1/V1/A1 complex alpha/beta subunit nucleotide-binding" evidence="8">
    <location>
        <begin position="72"/>
        <end position="169"/>
    </location>
</feature>
<sequence>MVKDLVLRTHKPLSVELGPGILGNIFDGIQRPLKTIAKRSGDVCPSPRGNFNLRKRVRGSFNRWRLVCISNSDTVVYVGCGERGNEMAEVLMDFPQLRMALPDGHEESVMKRTTLVANTSNMRVAAREASIYTGITMAEYFRDMGYNVGMMADSTSRWAEVLREISGRLLVGKDALAETEKIMLETAKLLREDYLAQNAFTAQWSEQLAWMARRLLTPLLSIG</sequence>
<dbReference type="Pfam" id="PF22919">
    <property type="entry name" value="ATP-synt_VA_C"/>
    <property type="match status" value="1"/>
</dbReference>
<keyword evidence="2" id="KW-0813">Transport</keyword>
<dbReference type="SUPFAM" id="SSF47917">
    <property type="entry name" value="C-terminal domain of alpha and beta subunits of F1 ATP synthase"/>
    <property type="match status" value="1"/>
</dbReference>
<dbReference type="InterPro" id="IPR055190">
    <property type="entry name" value="ATP-synt_VA_C"/>
</dbReference>
<dbReference type="InterPro" id="IPR000194">
    <property type="entry name" value="ATPase_F1/V1/A1_a/bsu_nucl-bd"/>
</dbReference>
<dbReference type="InterPro" id="IPR022878">
    <property type="entry name" value="V-ATPase_asu"/>
</dbReference>
<evidence type="ECO:0000256" key="3">
    <source>
        <dbReference type="ARBA" id="ARBA00022741"/>
    </source>
</evidence>
<dbReference type="EMBL" id="JBJUIK010000011">
    <property type="protein sequence ID" value="KAL3511526.1"/>
    <property type="molecule type" value="Genomic_DNA"/>
</dbReference>
<protein>
    <recommendedName>
        <fullName evidence="12">H(+)-transporting two-sector ATPase</fullName>
    </recommendedName>
</protein>
<name>A0ABD2YY77_9GENT</name>
<dbReference type="PANTHER" id="PTHR43607:SF1">
    <property type="entry name" value="H(+)-TRANSPORTING TWO-SECTOR ATPASE"/>
    <property type="match status" value="1"/>
</dbReference>
<keyword evidence="6" id="KW-1278">Translocase</keyword>
<comment type="caution">
    <text evidence="10">The sequence shown here is derived from an EMBL/GenBank/DDBJ whole genome shotgun (WGS) entry which is preliminary data.</text>
</comment>
<evidence type="ECO:0000313" key="10">
    <source>
        <dbReference type="EMBL" id="KAL3511526.1"/>
    </source>
</evidence>
<evidence type="ECO:0000256" key="2">
    <source>
        <dbReference type="ARBA" id="ARBA00022448"/>
    </source>
</evidence>
<accession>A0ABD2YY77</accession>
<dbReference type="Proteomes" id="UP001630127">
    <property type="component" value="Unassembled WGS sequence"/>
</dbReference>
<dbReference type="Pfam" id="PF00006">
    <property type="entry name" value="ATP-synt_ab"/>
    <property type="match status" value="1"/>
</dbReference>
<evidence type="ECO:0000256" key="1">
    <source>
        <dbReference type="ARBA" id="ARBA00008936"/>
    </source>
</evidence>
<dbReference type="InterPro" id="IPR027417">
    <property type="entry name" value="P-loop_NTPase"/>
</dbReference>
<evidence type="ECO:0000256" key="7">
    <source>
        <dbReference type="ARBA" id="ARBA00023065"/>
    </source>
</evidence>
<comment type="similarity">
    <text evidence="1">Belongs to the ATPase alpha/beta chains family.</text>
</comment>
<reference evidence="10 11" key="1">
    <citation type="submission" date="2024-11" db="EMBL/GenBank/DDBJ databases">
        <title>A near-complete genome assembly of Cinchona calisaya.</title>
        <authorList>
            <person name="Lian D.C."/>
            <person name="Zhao X.W."/>
            <person name="Wei L."/>
        </authorList>
    </citation>
    <scope>NUCLEOTIDE SEQUENCE [LARGE SCALE GENOMIC DNA]</scope>
    <source>
        <tissue evidence="10">Nenye</tissue>
    </source>
</reference>
<evidence type="ECO:0000259" key="9">
    <source>
        <dbReference type="Pfam" id="PF22919"/>
    </source>
</evidence>
<keyword evidence="11" id="KW-1185">Reference proteome</keyword>
<keyword evidence="4" id="KW-0375">Hydrogen ion transport</keyword>
<keyword evidence="5" id="KW-0067">ATP-binding</keyword>
<evidence type="ECO:0000259" key="8">
    <source>
        <dbReference type="Pfam" id="PF00006"/>
    </source>
</evidence>
<feature type="domain" description="ATP synthase A/B type C-terminal" evidence="9">
    <location>
        <begin position="170"/>
        <end position="207"/>
    </location>
</feature>
<dbReference type="AlphaFoldDB" id="A0ABD2YY77"/>
<dbReference type="GO" id="GO:1902600">
    <property type="term" value="P:proton transmembrane transport"/>
    <property type="evidence" value="ECO:0007669"/>
    <property type="project" value="UniProtKB-KW"/>
</dbReference>
<evidence type="ECO:0000313" key="11">
    <source>
        <dbReference type="Proteomes" id="UP001630127"/>
    </source>
</evidence>
<keyword evidence="3" id="KW-0547">Nucleotide-binding</keyword>
<evidence type="ECO:0000256" key="4">
    <source>
        <dbReference type="ARBA" id="ARBA00022781"/>
    </source>
</evidence>
<evidence type="ECO:0000256" key="5">
    <source>
        <dbReference type="ARBA" id="ARBA00022840"/>
    </source>
</evidence>
<evidence type="ECO:0008006" key="12">
    <source>
        <dbReference type="Google" id="ProtNLM"/>
    </source>
</evidence>
<proteinExistence type="inferred from homology"/>
<dbReference type="PANTHER" id="PTHR43607">
    <property type="entry name" value="V-TYPE PROTON ATPASE CATALYTIC SUBUNIT A"/>
    <property type="match status" value="1"/>
</dbReference>
<evidence type="ECO:0000256" key="6">
    <source>
        <dbReference type="ARBA" id="ARBA00022967"/>
    </source>
</evidence>
<dbReference type="GO" id="GO:0005524">
    <property type="term" value="F:ATP binding"/>
    <property type="evidence" value="ECO:0007669"/>
    <property type="project" value="UniProtKB-KW"/>
</dbReference>
<dbReference type="Gene3D" id="3.40.50.300">
    <property type="entry name" value="P-loop containing nucleotide triphosphate hydrolases"/>
    <property type="match status" value="2"/>
</dbReference>
<dbReference type="SUPFAM" id="SSF52540">
    <property type="entry name" value="P-loop containing nucleoside triphosphate hydrolases"/>
    <property type="match status" value="1"/>
</dbReference>